<dbReference type="STRING" id="1117379.BABA_15197"/>
<dbReference type="eggNOG" id="ENOG5032VQY">
    <property type="taxonomic scope" value="Bacteria"/>
</dbReference>
<dbReference type="Pfam" id="PF19786">
    <property type="entry name" value="DUF6270"/>
    <property type="match status" value="1"/>
</dbReference>
<accession>K6D1U6</accession>
<dbReference type="AlphaFoldDB" id="K6D1U6"/>
<name>K6D1U6_9BACI</name>
<dbReference type="InterPro" id="IPR046237">
    <property type="entry name" value="DUF6270"/>
</dbReference>
<gene>
    <name evidence="1" type="ORF">BABA_15197</name>
</gene>
<dbReference type="Proteomes" id="UP000006316">
    <property type="component" value="Unassembled WGS sequence"/>
</dbReference>
<dbReference type="EMBL" id="AJLS01000115">
    <property type="protein sequence ID" value="EKN66467.1"/>
    <property type="molecule type" value="Genomic_DNA"/>
</dbReference>
<evidence type="ECO:0000313" key="2">
    <source>
        <dbReference type="Proteomes" id="UP000006316"/>
    </source>
</evidence>
<keyword evidence="2" id="KW-1185">Reference proteome</keyword>
<organism evidence="1 2">
    <name type="scientific">Neobacillus bataviensis LMG 21833</name>
    <dbReference type="NCBI Taxonomy" id="1117379"/>
    <lineage>
        <taxon>Bacteria</taxon>
        <taxon>Bacillati</taxon>
        <taxon>Bacillota</taxon>
        <taxon>Bacilli</taxon>
        <taxon>Bacillales</taxon>
        <taxon>Bacillaceae</taxon>
        <taxon>Neobacillus</taxon>
    </lineage>
</organism>
<protein>
    <submittedName>
        <fullName evidence="1">Uncharacterized protein</fullName>
    </submittedName>
</protein>
<dbReference type="OrthoDB" id="2005670at2"/>
<evidence type="ECO:0000313" key="1">
    <source>
        <dbReference type="EMBL" id="EKN66467.1"/>
    </source>
</evidence>
<dbReference type="PATRIC" id="fig|1117379.3.peg.3140"/>
<reference evidence="1 2" key="1">
    <citation type="journal article" date="2012" name="Front. Microbiol.">
        <title>Redundancy and modularity in membrane-associated dissimilatory nitrate reduction in Bacillus.</title>
        <authorList>
            <person name="Heylen K."/>
            <person name="Keltjens J."/>
        </authorList>
    </citation>
    <scope>NUCLEOTIDE SEQUENCE [LARGE SCALE GENOMIC DNA]</scope>
    <source>
        <strain evidence="2">LMG 21833T</strain>
    </source>
</reference>
<dbReference type="RefSeq" id="WP_007086035.1">
    <property type="nucleotide sequence ID" value="NZ_AJLS01000115.1"/>
</dbReference>
<comment type="caution">
    <text evidence="1">The sequence shown here is derived from an EMBL/GenBank/DDBJ whole genome shotgun (WGS) entry which is preliminary data.</text>
</comment>
<proteinExistence type="predicted"/>
<sequence>MKVDIFGSCVTRDAFAWENPFTINRYFARTSMISQYSKALNMKEEDIHLPSKFQQRMVYNDLQKMFRRYIQNPTSDYLIIDLIDERMNLIKVKQGPYITRSTELVNAKLKVDQAAVLKRLHLPEHLWFDKAALFIDDVKKKFDRNQIILHKVFWQEKYRTAAGELKEFENRKEIRENNELLHTYYSFMEDHMDGIHVIDLNGKYYGDETHRWGKSPFHFEEEYYKDFLQQLHAIIDLKDNRKMVRQKTE</sequence>